<accession>A0A5C8EI33</accession>
<sequence length="716" mass="84828">MEQLYLEFNKKGLKKKLDLFFKIVKEKNGDIENAFIEFADGYIKGEMDLPVFLESINMIIMMQGIMTGGMPNSIVRYQELLKCILKVKEYMINNNKDLDKVVNIYELLIFIYDTIYNFDEMIKTSKELLEIDNKNKVALLHLVGQGESIDYAKNLIDNHFSPKIESAIILHNILCYEADECLEDIKLFYLKNEKSFTDKIEKFSKEEKELFKYKAESLDKKAILSKIDEIINSYKYLIDIIKPYGSYIDYINQKYGGIDKLVHMYFWHYHTYSMAHINLELFQNSIAVQYKQRYAISQDIEDKNKYIKLLEESIKNYSGVNKNLLKDPIINLYNIYYADKEYEKCEKLLFKHSISLKEDCDYNIMFGKVIYQKDKNKDSAKKSLEYFRKAIEQLKSIDTASFKYAMVDILDDVIPLIYEMEEKEYIFENNSKVLLQNMYFYHRNKEIFITKAYIVAYNIKAYELCKEIILDCLANSKTIDKEILIYYIKSLHYLNMDNGKEVEKIINNNLVDFNIYKDTLVTLINEIDGKIVIDNSIEINNKKVLIDIYEIMSISREELIVMRLFDYIRNADSYYNIKIDKETKEQKISKIARWKGKNVKINYKENEYILCYHFHTSSEVQFKDGKSVKFSEDGSNNQIKIIRRLPTENWIAINQIRDTLAHRINENDTDVNEAVRTTEKAREFIEANFTSIIECLFNVIKENGLLTDNKFNSEYF</sequence>
<name>A0A5C8EI33_9SPIR</name>
<dbReference type="EMBL" id="SAYB01000005">
    <property type="protein sequence ID" value="TXJ37088.1"/>
    <property type="molecule type" value="Genomic_DNA"/>
</dbReference>
<dbReference type="AlphaFoldDB" id="A0A5C8EI33"/>
<organism evidence="1 2">
    <name type="scientific">Brachyspira aalborgi</name>
    <dbReference type="NCBI Taxonomy" id="29522"/>
    <lineage>
        <taxon>Bacteria</taxon>
        <taxon>Pseudomonadati</taxon>
        <taxon>Spirochaetota</taxon>
        <taxon>Spirochaetia</taxon>
        <taxon>Brachyspirales</taxon>
        <taxon>Brachyspiraceae</taxon>
        <taxon>Brachyspira</taxon>
    </lineage>
</organism>
<evidence type="ECO:0000313" key="2">
    <source>
        <dbReference type="Proteomes" id="UP000322814"/>
    </source>
</evidence>
<gene>
    <name evidence="1" type="ORF">EPJ78_07085</name>
</gene>
<reference evidence="1 2" key="1">
    <citation type="journal article" date="1992" name="Lakartidningen">
        <title>[Penicillin V and not amoxicillin is the first choice preparation in acute otitis].</title>
        <authorList>
            <person name="Kamme C."/>
            <person name="Lundgren K."/>
            <person name="Prellner K."/>
        </authorList>
    </citation>
    <scope>NUCLEOTIDE SEQUENCE [LARGE SCALE GENOMIC DNA]</scope>
    <source>
        <strain evidence="1 2">PC4580III</strain>
    </source>
</reference>
<proteinExistence type="predicted"/>
<comment type="caution">
    <text evidence="1">The sequence shown here is derived from an EMBL/GenBank/DDBJ whole genome shotgun (WGS) entry which is preliminary data.</text>
</comment>
<evidence type="ECO:0000313" key="1">
    <source>
        <dbReference type="EMBL" id="TXJ37088.1"/>
    </source>
</evidence>
<protein>
    <submittedName>
        <fullName evidence="1">Uncharacterized protein</fullName>
    </submittedName>
</protein>
<dbReference type="RefSeq" id="WP_147771019.1">
    <property type="nucleotide sequence ID" value="NZ_SAYB01000005.1"/>
</dbReference>
<dbReference type="Proteomes" id="UP000322814">
    <property type="component" value="Unassembled WGS sequence"/>
</dbReference>